<dbReference type="PANTHER" id="PTHR48047:SF56">
    <property type="entry name" value="GLYCOSYLTRANSFERASE"/>
    <property type="match status" value="1"/>
</dbReference>
<evidence type="ECO:0000313" key="4">
    <source>
        <dbReference type="Proteomes" id="UP001231189"/>
    </source>
</evidence>
<dbReference type="Proteomes" id="UP001231189">
    <property type="component" value="Unassembled WGS sequence"/>
</dbReference>
<dbReference type="AlphaFoldDB" id="A0AAD8QQW5"/>
<reference evidence="3" key="1">
    <citation type="submission" date="2023-07" db="EMBL/GenBank/DDBJ databases">
        <title>A chromosome-level genome assembly of Lolium multiflorum.</title>
        <authorList>
            <person name="Chen Y."/>
            <person name="Copetti D."/>
            <person name="Kolliker R."/>
            <person name="Studer B."/>
        </authorList>
    </citation>
    <scope>NUCLEOTIDE SEQUENCE</scope>
    <source>
        <strain evidence="3">02402/16</strain>
        <tissue evidence="3">Leaf</tissue>
    </source>
</reference>
<gene>
    <name evidence="3" type="ORF">QYE76_030979</name>
</gene>
<sequence>MSSADVSSRRPHVLVIAFPSQGHLLPLLDFTHLLSTRHRVHVTVAATPSSLPLLSAFLASTPLAAALPMPLPDPSAPEQAGQLAPGTHHALLAVPLSTLRRPLVSWARAQRDPPTAVLSDFFLGSAQHVADDLRVPRVVFYSSGAFATAVAEPLWNGSLPLDPNSPVVLGDLPGSPSIPYAHVPSMLKAYVPGDPDWELAREGFLLNSRAWGAVVNTFAAMEGDFLDHLKRRFGHGRVWAVGPVSASGCRARERPTAGTEELFSWLAACPARSVLYVCFGSMYKPPPAQAAALGAALEASGVRFIWAVSADVAVLPEGLEERARDRGRVVRGWAPQMEILQHDAVGAFVTHCGWNSTLEGVAAGVTLVTWPMKADQFIDARLVVDVHGAAVRAAEGESAVPDPRTLARVFADAVDGAELAGVRAKAATLAVAAAEAVEEGGSSWLDLERMVRELEAVAAA</sequence>
<evidence type="ECO:0000256" key="2">
    <source>
        <dbReference type="ARBA" id="ARBA00022679"/>
    </source>
</evidence>
<protein>
    <recommendedName>
        <fullName evidence="5">Glycosyltransferase</fullName>
    </recommendedName>
</protein>
<keyword evidence="2" id="KW-0808">Transferase</keyword>
<dbReference type="FunFam" id="3.40.50.2000:FF:000064">
    <property type="entry name" value="Glycosyltransferase"/>
    <property type="match status" value="1"/>
</dbReference>
<dbReference type="Gene3D" id="3.40.50.2000">
    <property type="entry name" value="Glycogen Phosphorylase B"/>
    <property type="match status" value="2"/>
</dbReference>
<dbReference type="CDD" id="cd03784">
    <property type="entry name" value="GT1_Gtf-like"/>
    <property type="match status" value="1"/>
</dbReference>
<name>A0AAD8QQW5_LOLMU</name>
<dbReference type="Pfam" id="PF00201">
    <property type="entry name" value="UDPGT"/>
    <property type="match status" value="1"/>
</dbReference>
<evidence type="ECO:0000313" key="3">
    <source>
        <dbReference type="EMBL" id="KAK1607306.1"/>
    </source>
</evidence>
<dbReference type="EMBL" id="JAUUTY010000007">
    <property type="protein sequence ID" value="KAK1607306.1"/>
    <property type="molecule type" value="Genomic_DNA"/>
</dbReference>
<comment type="similarity">
    <text evidence="1">Belongs to the UDP-glycosyltransferase family.</text>
</comment>
<dbReference type="SUPFAM" id="SSF53756">
    <property type="entry name" value="UDP-Glycosyltransferase/glycogen phosphorylase"/>
    <property type="match status" value="1"/>
</dbReference>
<dbReference type="InterPro" id="IPR002213">
    <property type="entry name" value="UDP_glucos_trans"/>
</dbReference>
<dbReference type="PANTHER" id="PTHR48047">
    <property type="entry name" value="GLYCOSYLTRANSFERASE"/>
    <property type="match status" value="1"/>
</dbReference>
<evidence type="ECO:0000256" key="1">
    <source>
        <dbReference type="ARBA" id="ARBA00009995"/>
    </source>
</evidence>
<keyword evidence="4" id="KW-1185">Reference proteome</keyword>
<comment type="caution">
    <text evidence="3">The sequence shown here is derived from an EMBL/GenBank/DDBJ whole genome shotgun (WGS) entry which is preliminary data.</text>
</comment>
<proteinExistence type="inferred from homology"/>
<dbReference type="GO" id="GO:0035251">
    <property type="term" value="F:UDP-glucosyltransferase activity"/>
    <property type="evidence" value="ECO:0007669"/>
    <property type="project" value="TreeGrafter"/>
</dbReference>
<evidence type="ECO:0008006" key="5">
    <source>
        <dbReference type="Google" id="ProtNLM"/>
    </source>
</evidence>
<organism evidence="3 4">
    <name type="scientific">Lolium multiflorum</name>
    <name type="common">Italian ryegrass</name>
    <name type="synonym">Lolium perenne subsp. multiflorum</name>
    <dbReference type="NCBI Taxonomy" id="4521"/>
    <lineage>
        <taxon>Eukaryota</taxon>
        <taxon>Viridiplantae</taxon>
        <taxon>Streptophyta</taxon>
        <taxon>Embryophyta</taxon>
        <taxon>Tracheophyta</taxon>
        <taxon>Spermatophyta</taxon>
        <taxon>Magnoliopsida</taxon>
        <taxon>Liliopsida</taxon>
        <taxon>Poales</taxon>
        <taxon>Poaceae</taxon>
        <taxon>BOP clade</taxon>
        <taxon>Pooideae</taxon>
        <taxon>Poodae</taxon>
        <taxon>Poeae</taxon>
        <taxon>Poeae Chloroplast Group 2 (Poeae type)</taxon>
        <taxon>Loliodinae</taxon>
        <taxon>Loliinae</taxon>
        <taxon>Lolium</taxon>
    </lineage>
</organism>
<accession>A0AAD8QQW5</accession>